<sequence>MSEAFPVLIVALPEGRPERFDGGMWRDQSAGFSLGVGGG</sequence>
<reference evidence="1 2" key="1">
    <citation type="submission" date="2020-08" db="EMBL/GenBank/DDBJ databases">
        <title>Genomic Encyclopedia of Type Strains, Phase III (KMG-III): the genomes of soil and plant-associated and newly described type strains.</title>
        <authorList>
            <person name="Whitman W."/>
        </authorList>
    </citation>
    <scope>NUCLEOTIDE SEQUENCE [LARGE SCALE GENOMIC DNA]</scope>
    <source>
        <strain evidence="1 2">CECT 7744</strain>
    </source>
</reference>
<dbReference type="AlphaFoldDB" id="A0A7W5HK58"/>
<evidence type="ECO:0000313" key="2">
    <source>
        <dbReference type="Proteomes" id="UP000518892"/>
    </source>
</evidence>
<organism evidence="1 2">
    <name type="scientific">Halomonas stenophila</name>
    <dbReference type="NCBI Taxonomy" id="795312"/>
    <lineage>
        <taxon>Bacteria</taxon>
        <taxon>Pseudomonadati</taxon>
        <taxon>Pseudomonadota</taxon>
        <taxon>Gammaproteobacteria</taxon>
        <taxon>Oceanospirillales</taxon>
        <taxon>Halomonadaceae</taxon>
        <taxon>Halomonas</taxon>
    </lineage>
</organism>
<dbReference type="EMBL" id="JACHXR010000001">
    <property type="protein sequence ID" value="MBB3229734.1"/>
    <property type="molecule type" value="Genomic_DNA"/>
</dbReference>
<protein>
    <submittedName>
        <fullName evidence="1">Uncharacterized protein</fullName>
    </submittedName>
</protein>
<gene>
    <name evidence="1" type="ORF">FHR97_000549</name>
</gene>
<proteinExistence type="predicted"/>
<keyword evidence="2" id="KW-1185">Reference proteome</keyword>
<evidence type="ECO:0000313" key="1">
    <source>
        <dbReference type="EMBL" id="MBB3229734.1"/>
    </source>
</evidence>
<comment type="caution">
    <text evidence="1">The sequence shown here is derived from an EMBL/GenBank/DDBJ whole genome shotgun (WGS) entry which is preliminary data.</text>
</comment>
<dbReference type="Proteomes" id="UP000518892">
    <property type="component" value="Unassembled WGS sequence"/>
</dbReference>
<name>A0A7W5HK58_9GAMM</name>
<accession>A0A7W5HK58</accession>